<comment type="caution">
    <text evidence="7">The sequence shown here is derived from an EMBL/GenBank/DDBJ whole genome shotgun (WGS) entry which is preliminary data.</text>
</comment>
<dbReference type="InterPro" id="IPR013882">
    <property type="entry name" value="Ctp1_C"/>
</dbReference>
<keyword evidence="2" id="KW-0227">DNA damage</keyword>
<organism evidence="7 8">
    <name type="scientific">Boletus edulis BED1</name>
    <dbReference type="NCBI Taxonomy" id="1328754"/>
    <lineage>
        <taxon>Eukaryota</taxon>
        <taxon>Fungi</taxon>
        <taxon>Dikarya</taxon>
        <taxon>Basidiomycota</taxon>
        <taxon>Agaricomycotina</taxon>
        <taxon>Agaricomycetes</taxon>
        <taxon>Agaricomycetidae</taxon>
        <taxon>Boletales</taxon>
        <taxon>Boletineae</taxon>
        <taxon>Boletaceae</taxon>
        <taxon>Boletoideae</taxon>
        <taxon>Boletus</taxon>
    </lineage>
</organism>
<proteinExistence type="predicted"/>
<keyword evidence="8" id="KW-1185">Reference proteome</keyword>
<evidence type="ECO:0000256" key="5">
    <source>
        <dbReference type="SAM" id="MobiDB-lite"/>
    </source>
</evidence>
<evidence type="ECO:0000259" key="6">
    <source>
        <dbReference type="Pfam" id="PF08573"/>
    </source>
</evidence>
<accession>A0AAD4GCZ5</accession>
<keyword evidence="7" id="KW-0378">Hydrolase</keyword>
<dbReference type="PANTHER" id="PTHR15107">
    <property type="entry name" value="RETINOBLASTOMA BINDING PROTEIN 8"/>
    <property type="match status" value="1"/>
</dbReference>
<dbReference type="AlphaFoldDB" id="A0AAD4GCZ5"/>
<evidence type="ECO:0000256" key="3">
    <source>
        <dbReference type="ARBA" id="ARBA00023242"/>
    </source>
</evidence>
<keyword evidence="3" id="KW-0539">Nucleus</keyword>
<feature type="domain" description="DNA endonuclease activator Ctp1 C-terminal" evidence="6">
    <location>
        <begin position="221"/>
        <end position="319"/>
    </location>
</feature>
<gene>
    <name evidence="7" type="ORF">L210DRAFT_3548015</name>
</gene>
<reference evidence="7" key="2">
    <citation type="journal article" date="2020" name="Nat. Commun.">
        <title>Large-scale genome sequencing of mycorrhizal fungi provides insights into the early evolution of symbiotic traits.</title>
        <authorList>
            <person name="Miyauchi S."/>
            <person name="Kiss E."/>
            <person name="Kuo A."/>
            <person name="Drula E."/>
            <person name="Kohler A."/>
            <person name="Sanchez-Garcia M."/>
            <person name="Morin E."/>
            <person name="Andreopoulos B."/>
            <person name="Barry K.W."/>
            <person name="Bonito G."/>
            <person name="Buee M."/>
            <person name="Carver A."/>
            <person name="Chen C."/>
            <person name="Cichocki N."/>
            <person name="Clum A."/>
            <person name="Culley D."/>
            <person name="Crous P.W."/>
            <person name="Fauchery L."/>
            <person name="Girlanda M."/>
            <person name="Hayes R.D."/>
            <person name="Keri Z."/>
            <person name="LaButti K."/>
            <person name="Lipzen A."/>
            <person name="Lombard V."/>
            <person name="Magnuson J."/>
            <person name="Maillard F."/>
            <person name="Murat C."/>
            <person name="Nolan M."/>
            <person name="Ohm R.A."/>
            <person name="Pangilinan J."/>
            <person name="Pereira M.F."/>
            <person name="Perotto S."/>
            <person name="Peter M."/>
            <person name="Pfister S."/>
            <person name="Riley R."/>
            <person name="Sitrit Y."/>
            <person name="Stielow J.B."/>
            <person name="Szollosi G."/>
            <person name="Zifcakova L."/>
            <person name="Stursova M."/>
            <person name="Spatafora J.W."/>
            <person name="Tedersoo L."/>
            <person name="Vaario L.M."/>
            <person name="Yamada A."/>
            <person name="Yan M."/>
            <person name="Wang P."/>
            <person name="Xu J."/>
            <person name="Bruns T."/>
            <person name="Baldrian P."/>
            <person name="Vilgalys R."/>
            <person name="Dunand C."/>
            <person name="Henrissat B."/>
            <person name="Grigoriev I.V."/>
            <person name="Hibbett D."/>
            <person name="Nagy L.G."/>
            <person name="Martin F.M."/>
        </authorList>
    </citation>
    <scope>NUCLEOTIDE SEQUENCE</scope>
    <source>
        <strain evidence="7">BED1</strain>
    </source>
</reference>
<dbReference type="GO" id="GO:0004519">
    <property type="term" value="F:endonuclease activity"/>
    <property type="evidence" value="ECO:0007669"/>
    <property type="project" value="UniProtKB-KW"/>
</dbReference>
<feature type="region of interest" description="Disordered" evidence="5">
    <location>
        <begin position="258"/>
        <end position="285"/>
    </location>
</feature>
<protein>
    <submittedName>
        <fullName evidence="7">DNA repair protein endonuclease SAE2/CtIP C-terminus-domain-containing protein</fullName>
    </submittedName>
</protein>
<dbReference type="GO" id="GO:0003684">
    <property type="term" value="F:damaged DNA binding"/>
    <property type="evidence" value="ECO:0007669"/>
    <property type="project" value="TreeGrafter"/>
</dbReference>
<evidence type="ECO:0000313" key="8">
    <source>
        <dbReference type="Proteomes" id="UP001194468"/>
    </source>
</evidence>
<keyword evidence="4" id="KW-0175">Coiled coil</keyword>
<dbReference type="PANTHER" id="PTHR15107:SF0">
    <property type="entry name" value="DNA ENDONUCLEASE ACTIVATOR CTP1 C-TERMINAL DOMAIN-CONTAINING PROTEIN"/>
    <property type="match status" value="1"/>
</dbReference>
<reference evidence="7" key="1">
    <citation type="submission" date="2019-10" db="EMBL/GenBank/DDBJ databases">
        <authorList>
            <consortium name="DOE Joint Genome Institute"/>
            <person name="Kuo A."/>
            <person name="Miyauchi S."/>
            <person name="Kiss E."/>
            <person name="Drula E."/>
            <person name="Kohler A."/>
            <person name="Sanchez-Garcia M."/>
            <person name="Andreopoulos B."/>
            <person name="Barry K.W."/>
            <person name="Bonito G."/>
            <person name="Buee M."/>
            <person name="Carver A."/>
            <person name="Chen C."/>
            <person name="Cichocki N."/>
            <person name="Clum A."/>
            <person name="Culley D."/>
            <person name="Crous P.W."/>
            <person name="Fauchery L."/>
            <person name="Girlanda M."/>
            <person name="Hayes R."/>
            <person name="Keri Z."/>
            <person name="LaButti K."/>
            <person name="Lipzen A."/>
            <person name="Lombard V."/>
            <person name="Magnuson J."/>
            <person name="Maillard F."/>
            <person name="Morin E."/>
            <person name="Murat C."/>
            <person name="Nolan M."/>
            <person name="Ohm R."/>
            <person name="Pangilinan J."/>
            <person name="Pereira M."/>
            <person name="Perotto S."/>
            <person name="Peter M."/>
            <person name="Riley R."/>
            <person name="Sitrit Y."/>
            <person name="Stielow B."/>
            <person name="Szollosi G."/>
            <person name="Zifcakova L."/>
            <person name="Stursova M."/>
            <person name="Spatafora J.W."/>
            <person name="Tedersoo L."/>
            <person name="Vaario L.-M."/>
            <person name="Yamada A."/>
            <person name="Yan M."/>
            <person name="Wang P."/>
            <person name="Xu J."/>
            <person name="Bruns T."/>
            <person name="Baldrian P."/>
            <person name="Vilgalys R."/>
            <person name="Henrissat B."/>
            <person name="Grigoriev I.V."/>
            <person name="Hibbett D."/>
            <person name="Nagy L.G."/>
            <person name="Martin F.M."/>
        </authorList>
    </citation>
    <scope>NUCLEOTIDE SEQUENCE</scope>
    <source>
        <strain evidence="7">BED1</strain>
    </source>
</reference>
<dbReference type="InterPro" id="IPR033316">
    <property type="entry name" value="RBBP8-like"/>
</dbReference>
<dbReference type="Pfam" id="PF08573">
    <property type="entry name" value="SAE2"/>
    <property type="match status" value="1"/>
</dbReference>
<evidence type="ECO:0000256" key="4">
    <source>
        <dbReference type="SAM" id="Coils"/>
    </source>
</evidence>
<feature type="region of interest" description="Disordered" evidence="5">
    <location>
        <begin position="119"/>
        <end position="196"/>
    </location>
</feature>
<feature type="coiled-coil region" evidence="4">
    <location>
        <begin position="7"/>
        <end position="41"/>
    </location>
</feature>
<evidence type="ECO:0000256" key="1">
    <source>
        <dbReference type="ARBA" id="ARBA00004123"/>
    </source>
</evidence>
<name>A0AAD4GCZ5_BOLED</name>
<dbReference type="EMBL" id="WHUW01000020">
    <property type="protein sequence ID" value="KAF8436948.1"/>
    <property type="molecule type" value="Genomic_DNA"/>
</dbReference>
<dbReference type="GO" id="GO:0010792">
    <property type="term" value="P:DNA double-strand break processing involved in repair via single-strand annealing"/>
    <property type="evidence" value="ECO:0007669"/>
    <property type="project" value="TreeGrafter"/>
</dbReference>
<comment type="subcellular location">
    <subcellularLocation>
        <location evidence="1">Nucleus</location>
    </subcellularLocation>
</comment>
<sequence>MKPPPDTASVLTQIATLQAELDSLQDRYDTLLEAKNRAAERYKADYKKWRDFKRWLFRDVESDEDVQPFLKSDEFAAYTKVSALGKRKQFEESGPNLEHELGIKQESIRDVKFELSYSSPVASRHQRRKSYHGESSQKVLSPSPSSNKDPFLVPQSNTRDDKSSMLDDNVEMPCRVEPSRSTPFTEPRKRKGRYAQVPSETVTINSRFSIRKDKNDGMDFQYDAVVRNREERKHMLGSDCECCREYYEAVGPLPASRQPLWRTPTKRKTPCNLHALDNNKENTDEVEEHKQRISRHRHHWHRPKTPPGYWDIGFPDTQEVLDINRRAAEMHKRKLVEVETEAKNDNGRYTKRAPRVP</sequence>
<dbReference type="Proteomes" id="UP001194468">
    <property type="component" value="Unassembled WGS sequence"/>
</dbReference>
<evidence type="ECO:0000256" key="2">
    <source>
        <dbReference type="ARBA" id="ARBA00022763"/>
    </source>
</evidence>
<keyword evidence="7" id="KW-0540">Nuclease</keyword>
<keyword evidence="7" id="KW-0255">Endonuclease</keyword>
<evidence type="ECO:0000313" key="7">
    <source>
        <dbReference type="EMBL" id="KAF8436948.1"/>
    </source>
</evidence>
<dbReference type="GO" id="GO:0005634">
    <property type="term" value="C:nucleus"/>
    <property type="evidence" value="ECO:0007669"/>
    <property type="project" value="UniProtKB-SubCell"/>
</dbReference>